<evidence type="ECO:0000313" key="2">
    <source>
        <dbReference type="EMBL" id="QBD76768.1"/>
    </source>
</evidence>
<dbReference type="Gene3D" id="6.10.320.10">
    <property type="match status" value="1"/>
</dbReference>
<reference evidence="2 3" key="1">
    <citation type="submission" date="2019-01" db="EMBL/GenBank/DDBJ databases">
        <title>Ktedonosporobacter rubrisoli SCAWS-G2.</title>
        <authorList>
            <person name="Huang Y."/>
            <person name="Yan B."/>
        </authorList>
    </citation>
    <scope>NUCLEOTIDE SEQUENCE [LARGE SCALE GENOMIC DNA]</scope>
    <source>
        <strain evidence="2 3">SCAWS-G2</strain>
    </source>
</reference>
<dbReference type="OrthoDB" id="3730241at2"/>
<organism evidence="2 3">
    <name type="scientific">Ktedonosporobacter rubrisoli</name>
    <dbReference type="NCBI Taxonomy" id="2509675"/>
    <lineage>
        <taxon>Bacteria</taxon>
        <taxon>Bacillati</taxon>
        <taxon>Chloroflexota</taxon>
        <taxon>Ktedonobacteria</taxon>
        <taxon>Ktedonobacterales</taxon>
        <taxon>Ktedonosporobacteraceae</taxon>
        <taxon>Ktedonosporobacter</taxon>
    </lineage>
</organism>
<evidence type="ECO:0000256" key="1">
    <source>
        <dbReference type="SAM" id="Coils"/>
    </source>
</evidence>
<dbReference type="KEGG" id="kbs:EPA93_12430"/>
<protein>
    <recommendedName>
        <fullName evidence="4">Septicolysin</fullName>
    </recommendedName>
</protein>
<proteinExistence type="predicted"/>
<accession>A0A4P6JN88</accession>
<evidence type="ECO:0008006" key="4">
    <source>
        <dbReference type="Google" id="ProtNLM"/>
    </source>
</evidence>
<dbReference type="RefSeq" id="WP_129887832.1">
    <property type="nucleotide sequence ID" value="NZ_CP035758.1"/>
</dbReference>
<sequence length="152" mass="17175">MKLAEALVLRADLQKRIEQMRNRLNQSALVQEGEQPPENPTELLTELGQMLAQLQELIARINRTNLQASLPDGTTLTNALAQRDVLSLHHSIIDGLADTASNRIERYGRAEIRKLSTVDVAALRKQLDELARQRRELDTTIQATNWTTDLLE</sequence>
<evidence type="ECO:0000313" key="3">
    <source>
        <dbReference type="Proteomes" id="UP000290365"/>
    </source>
</evidence>
<dbReference type="CDD" id="cd12208">
    <property type="entry name" value="DIP1984-like"/>
    <property type="match status" value="1"/>
</dbReference>
<gene>
    <name evidence="2" type="ORF">EPA93_12430</name>
</gene>
<dbReference type="AlphaFoldDB" id="A0A4P6JN88"/>
<dbReference type="EMBL" id="CP035758">
    <property type="protein sequence ID" value="QBD76768.1"/>
    <property type="molecule type" value="Genomic_DNA"/>
</dbReference>
<feature type="coiled-coil region" evidence="1">
    <location>
        <begin position="3"/>
        <end position="67"/>
    </location>
</feature>
<keyword evidence="1" id="KW-0175">Coiled coil</keyword>
<name>A0A4P6JN88_KTERU</name>
<keyword evidence="3" id="KW-1185">Reference proteome</keyword>
<dbReference type="Proteomes" id="UP000290365">
    <property type="component" value="Chromosome"/>
</dbReference>
<dbReference type="InterPro" id="IPR047741">
    <property type="entry name" value="DIP1984-like"/>
</dbReference>
<dbReference type="NCBIfam" id="NF038048">
    <property type="entry name" value="DIP1984_fam"/>
    <property type="match status" value="1"/>
</dbReference>
<dbReference type="Pfam" id="PF20935">
    <property type="entry name" value="DUF6847"/>
    <property type="match status" value="1"/>
</dbReference>